<feature type="signal peptide" evidence="1">
    <location>
        <begin position="1"/>
        <end position="24"/>
    </location>
</feature>
<accession>A0A6P8KKE5</accession>
<reference evidence="3" key="1">
    <citation type="submission" date="2025-08" db="UniProtKB">
        <authorList>
            <consortium name="RefSeq"/>
        </authorList>
    </citation>
    <scope>IDENTIFICATION</scope>
    <source>
        <strain evidence="3">Mau12</strain>
        <tissue evidence="3">Whole Body</tissue>
    </source>
</reference>
<keyword evidence="1" id="KW-0732">Signal</keyword>
<evidence type="ECO:0000256" key="1">
    <source>
        <dbReference type="SAM" id="SignalP"/>
    </source>
</evidence>
<dbReference type="GeneID" id="117143822"/>
<dbReference type="RefSeq" id="XP_033164559.1">
    <property type="nucleotide sequence ID" value="XM_033308668.1"/>
</dbReference>
<proteinExistence type="predicted"/>
<organism evidence="2 3">
    <name type="scientific">Drosophila mauritiana</name>
    <name type="common">Fruit fly</name>
    <dbReference type="NCBI Taxonomy" id="7226"/>
    <lineage>
        <taxon>Eukaryota</taxon>
        <taxon>Metazoa</taxon>
        <taxon>Ecdysozoa</taxon>
        <taxon>Arthropoda</taxon>
        <taxon>Hexapoda</taxon>
        <taxon>Insecta</taxon>
        <taxon>Pterygota</taxon>
        <taxon>Neoptera</taxon>
        <taxon>Endopterygota</taxon>
        <taxon>Diptera</taxon>
        <taxon>Brachycera</taxon>
        <taxon>Muscomorpha</taxon>
        <taxon>Ephydroidea</taxon>
        <taxon>Drosophilidae</taxon>
        <taxon>Drosophila</taxon>
        <taxon>Sophophora</taxon>
    </lineage>
</organism>
<name>A0A6P8KKE5_DROMA</name>
<protein>
    <submittedName>
        <fullName evidence="3">Uncharacterized protein LOC117143822</fullName>
    </submittedName>
</protein>
<sequence>MIYFKFCWLLVVVLLFISSQNVCAAPKRKGKRVFHLPKININIHHNNIHIG</sequence>
<evidence type="ECO:0000313" key="3">
    <source>
        <dbReference type="RefSeq" id="XP_033164559.1"/>
    </source>
</evidence>
<gene>
    <name evidence="3" type="primary">LOC117143822</name>
</gene>
<dbReference type="AlphaFoldDB" id="A0A6P8KKE5"/>
<keyword evidence="2" id="KW-1185">Reference proteome</keyword>
<dbReference type="Proteomes" id="UP000515162">
    <property type="component" value="Chromosome 3R"/>
</dbReference>
<feature type="chain" id="PRO_5027754539" evidence="1">
    <location>
        <begin position="25"/>
        <end position="51"/>
    </location>
</feature>
<evidence type="ECO:0000313" key="2">
    <source>
        <dbReference type="Proteomes" id="UP000515162"/>
    </source>
</evidence>